<dbReference type="PANTHER" id="PTHR11085:SF10">
    <property type="entry name" value="NAD-DEPENDENT PROTEIN DEACYLASE SIRTUIN-5, MITOCHONDRIAL-RELATED"/>
    <property type="match status" value="1"/>
</dbReference>
<feature type="binding site" evidence="6">
    <location>
        <position position="203"/>
    </location>
    <ligand>
        <name>Zn(2+)</name>
        <dbReference type="ChEBI" id="CHEBI:29105"/>
    </ligand>
</feature>
<evidence type="ECO:0000256" key="4">
    <source>
        <dbReference type="ARBA" id="ARBA00023027"/>
    </source>
</evidence>
<dbReference type="Gene3D" id="3.30.1600.10">
    <property type="entry name" value="SIR2/SIRT2 'Small Domain"/>
    <property type="match status" value="1"/>
</dbReference>
<accession>A0ABP1DNC2</accession>
<gene>
    <name evidence="8" type="ORF">GFSPODELE1_LOCUS7281</name>
</gene>
<dbReference type="InterPro" id="IPR029035">
    <property type="entry name" value="DHS-like_NAD/FAD-binding_dom"/>
</dbReference>
<name>A0ABP1DNC2_9APHY</name>
<dbReference type="EMBL" id="OZ037948">
    <property type="protein sequence ID" value="CAL1709295.1"/>
    <property type="molecule type" value="Genomic_DNA"/>
</dbReference>
<evidence type="ECO:0000256" key="6">
    <source>
        <dbReference type="PROSITE-ProRule" id="PRU00236"/>
    </source>
</evidence>
<keyword evidence="6" id="KW-0862">Zinc</keyword>
<evidence type="ECO:0000313" key="9">
    <source>
        <dbReference type="Proteomes" id="UP001497453"/>
    </source>
</evidence>
<keyword evidence="3" id="KW-0808">Transferase</keyword>
<keyword evidence="9" id="KW-1185">Reference proteome</keyword>
<evidence type="ECO:0000256" key="2">
    <source>
        <dbReference type="ARBA" id="ARBA00006924"/>
    </source>
</evidence>
<organism evidence="8 9">
    <name type="scientific">Somion occarium</name>
    <dbReference type="NCBI Taxonomy" id="3059160"/>
    <lineage>
        <taxon>Eukaryota</taxon>
        <taxon>Fungi</taxon>
        <taxon>Dikarya</taxon>
        <taxon>Basidiomycota</taxon>
        <taxon>Agaricomycotina</taxon>
        <taxon>Agaricomycetes</taxon>
        <taxon>Polyporales</taxon>
        <taxon>Cerrenaceae</taxon>
        <taxon>Somion</taxon>
    </lineage>
</organism>
<feature type="active site" description="Proton acceptor" evidence="6">
    <location>
        <position position="151"/>
    </location>
</feature>
<feature type="binding site" evidence="6">
    <location>
        <position position="206"/>
    </location>
    <ligand>
        <name>Zn(2+)</name>
        <dbReference type="ChEBI" id="CHEBI:29105"/>
    </ligand>
</feature>
<protein>
    <recommendedName>
        <fullName evidence="7">Deacetylase sirtuin-type domain-containing protein</fullName>
    </recommendedName>
</protein>
<evidence type="ECO:0000256" key="3">
    <source>
        <dbReference type="ARBA" id="ARBA00022679"/>
    </source>
</evidence>
<dbReference type="Pfam" id="PF02146">
    <property type="entry name" value="SIR2"/>
    <property type="match status" value="1"/>
</dbReference>
<comment type="similarity">
    <text evidence="2">Belongs to the sirtuin family. Class I subfamily.</text>
</comment>
<feature type="binding site" evidence="6">
    <location>
        <position position="159"/>
    </location>
    <ligand>
        <name>Zn(2+)</name>
        <dbReference type="ChEBI" id="CHEBI:29105"/>
    </ligand>
</feature>
<evidence type="ECO:0000256" key="1">
    <source>
        <dbReference type="ARBA" id="ARBA00004173"/>
    </source>
</evidence>
<dbReference type="Gene3D" id="3.40.50.1220">
    <property type="entry name" value="TPP-binding domain"/>
    <property type="match status" value="1"/>
</dbReference>
<dbReference type="PANTHER" id="PTHR11085">
    <property type="entry name" value="NAD-DEPENDENT PROTEIN DEACYLASE SIRTUIN-5, MITOCHONDRIAL-RELATED"/>
    <property type="match status" value="1"/>
</dbReference>
<sequence length="297" mass="32974">MSVNVEDIVLHNFREYVKSAKHILVITGAGLSAASGIPTFRDGGGMWNSLDVEKLATPEAFATNPGLVWQFYHYRRVKALEAQPNQAHYVLARLSIPKLLKKVAPQAKTFHHVTQNVDRLIIRAMDNLNNDTPESLSHLNHSRVNSVIEIHGRITDVQCTQCGHREEVLSSPLCSSLDTSILNGYEDAGSEHRYIAPEDLPRCSACGALARPGVVWFGEKPYHLDDINLLVYKADLCIVIGTSSTVRPASTYAYRVQRHGGKVAVFNLNESVGDERADFIFRGPCETELLRVFPELA</sequence>
<dbReference type="Proteomes" id="UP001497453">
    <property type="component" value="Chromosome 5"/>
</dbReference>
<dbReference type="InterPro" id="IPR026590">
    <property type="entry name" value="Ssirtuin_cat_dom"/>
</dbReference>
<dbReference type="InterPro" id="IPR050134">
    <property type="entry name" value="NAD-dep_sirtuin_deacylases"/>
</dbReference>
<feature type="binding site" evidence="6">
    <location>
        <position position="162"/>
    </location>
    <ligand>
        <name>Zn(2+)</name>
        <dbReference type="ChEBI" id="CHEBI:29105"/>
    </ligand>
</feature>
<evidence type="ECO:0000256" key="5">
    <source>
        <dbReference type="ARBA" id="ARBA00023128"/>
    </source>
</evidence>
<comment type="subcellular location">
    <subcellularLocation>
        <location evidence="1">Mitochondrion</location>
    </subcellularLocation>
</comment>
<dbReference type="SUPFAM" id="SSF52467">
    <property type="entry name" value="DHS-like NAD/FAD-binding domain"/>
    <property type="match status" value="1"/>
</dbReference>
<keyword evidence="6" id="KW-0479">Metal-binding</keyword>
<evidence type="ECO:0000313" key="8">
    <source>
        <dbReference type="EMBL" id="CAL1709295.1"/>
    </source>
</evidence>
<proteinExistence type="inferred from homology"/>
<keyword evidence="5" id="KW-0496">Mitochondrion</keyword>
<evidence type="ECO:0000259" key="7">
    <source>
        <dbReference type="PROSITE" id="PS50305"/>
    </source>
</evidence>
<feature type="domain" description="Deacetylase sirtuin-type" evidence="7">
    <location>
        <begin position="1"/>
        <end position="297"/>
    </location>
</feature>
<dbReference type="InterPro" id="IPR026591">
    <property type="entry name" value="Sirtuin_cat_small_dom_sf"/>
</dbReference>
<dbReference type="PROSITE" id="PS50305">
    <property type="entry name" value="SIRTUIN"/>
    <property type="match status" value="1"/>
</dbReference>
<dbReference type="InterPro" id="IPR003000">
    <property type="entry name" value="Sirtuin"/>
</dbReference>
<reference evidence="9" key="1">
    <citation type="submission" date="2024-04" db="EMBL/GenBank/DDBJ databases">
        <authorList>
            <person name="Shaw F."/>
            <person name="Minotto A."/>
        </authorList>
    </citation>
    <scope>NUCLEOTIDE SEQUENCE [LARGE SCALE GENOMIC DNA]</scope>
</reference>
<keyword evidence="4" id="KW-0520">NAD</keyword>